<dbReference type="AlphaFoldDB" id="A0A645D1B3"/>
<proteinExistence type="predicted"/>
<evidence type="ECO:0000313" key="2">
    <source>
        <dbReference type="EMBL" id="MPM82915.1"/>
    </source>
</evidence>
<feature type="transmembrane region" description="Helical" evidence="1">
    <location>
        <begin position="102"/>
        <end position="125"/>
    </location>
</feature>
<feature type="transmembrane region" description="Helical" evidence="1">
    <location>
        <begin position="30"/>
        <end position="56"/>
    </location>
</feature>
<feature type="transmembrane region" description="Helical" evidence="1">
    <location>
        <begin position="146"/>
        <end position="167"/>
    </location>
</feature>
<keyword evidence="1" id="KW-1133">Transmembrane helix</keyword>
<organism evidence="2">
    <name type="scientific">bioreactor metagenome</name>
    <dbReference type="NCBI Taxonomy" id="1076179"/>
    <lineage>
        <taxon>unclassified sequences</taxon>
        <taxon>metagenomes</taxon>
        <taxon>ecological metagenomes</taxon>
    </lineage>
</organism>
<dbReference type="Pfam" id="PF14897">
    <property type="entry name" value="EpsG"/>
    <property type="match status" value="1"/>
</dbReference>
<sequence>MMIAISIHFSAIIFTPVIFLQKIKLSWNKIFIASIIMLVCVILNVSGVSEILTIFGKNTDYRYSTESIYQLGGALVLIILIAITSIYTYFTTNNGTEEHRLANIFSVMLLTAICTLLLFNGSILLRSSMYYYYVIIVAFPLFLSKLNNIISTIISIIFIGIMLWHFFPGELLPFDLLPYKVASDLSIFR</sequence>
<accession>A0A645D1B3</accession>
<comment type="caution">
    <text evidence="2">The sequence shown here is derived from an EMBL/GenBank/DDBJ whole genome shotgun (WGS) entry which is preliminary data.</text>
</comment>
<keyword evidence="1" id="KW-0472">Membrane</keyword>
<keyword evidence="1" id="KW-0812">Transmembrane</keyword>
<gene>
    <name evidence="2" type="ORF">SDC9_129977</name>
</gene>
<feature type="transmembrane region" description="Helical" evidence="1">
    <location>
        <begin position="68"/>
        <end position="90"/>
    </location>
</feature>
<name>A0A645D1B3_9ZZZZ</name>
<protein>
    <recommendedName>
        <fullName evidence="3">EpsG family protein</fullName>
    </recommendedName>
</protein>
<evidence type="ECO:0008006" key="3">
    <source>
        <dbReference type="Google" id="ProtNLM"/>
    </source>
</evidence>
<reference evidence="2" key="1">
    <citation type="submission" date="2019-08" db="EMBL/GenBank/DDBJ databases">
        <authorList>
            <person name="Kucharzyk K."/>
            <person name="Murdoch R.W."/>
            <person name="Higgins S."/>
            <person name="Loffler F."/>
        </authorList>
    </citation>
    <scope>NUCLEOTIDE SEQUENCE</scope>
</reference>
<dbReference type="InterPro" id="IPR049458">
    <property type="entry name" value="EpsG-like"/>
</dbReference>
<evidence type="ECO:0000256" key="1">
    <source>
        <dbReference type="SAM" id="Phobius"/>
    </source>
</evidence>
<dbReference type="EMBL" id="VSSQ01031851">
    <property type="protein sequence ID" value="MPM82915.1"/>
    <property type="molecule type" value="Genomic_DNA"/>
</dbReference>